<dbReference type="InterPro" id="IPR041623">
    <property type="entry name" value="NOG1_N"/>
</dbReference>
<dbReference type="Proteomes" id="UP001476798">
    <property type="component" value="Unassembled WGS sequence"/>
</dbReference>
<dbReference type="Gene3D" id="1.20.120.1190">
    <property type="match status" value="1"/>
</dbReference>
<keyword evidence="3" id="KW-1185">Reference proteome</keyword>
<evidence type="ECO:0000259" key="1">
    <source>
        <dbReference type="Pfam" id="PF17835"/>
    </source>
</evidence>
<comment type="caution">
    <text evidence="2">The sequence shown here is derived from an EMBL/GenBank/DDBJ whole genome shotgun (WGS) entry which is preliminary data.</text>
</comment>
<protein>
    <submittedName>
        <fullName evidence="2">Nucleolar GTP-binding protein 1</fullName>
    </submittedName>
</protein>
<proteinExistence type="predicted"/>
<evidence type="ECO:0000313" key="3">
    <source>
        <dbReference type="Proteomes" id="UP001476798"/>
    </source>
</evidence>
<gene>
    <name evidence="2" type="primary">GTPBP4</name>
    <name evidence="2" type="ORF">GOODEAATRI_018535</name>
</gene>
<feature type="domain" description="NOG1 N-terminal helical" evidence="1">
    <location>
        <begin position="1"/>
        <end position="57"/>
    </location>
</feature>
<name>A0ABV0PZ28_9TELE</name>
<accession>A0ABV0PZ28</accession>
<dbReference type="EMBL" id="JAHRIO010091542">
    <property type="protein sequence ID" value="MEQ2188790.1"/>
    <property type="molecule type" value="Genomic_DNA"/>
</dbReference>
<sequence>EFIDITLSKTQRKTPTVIHKHYQIHRIRHFYMRKVKFTQQNYHDRLTQILTDFPKLDVRP</sequence>
<organism evidence="2 3">
    <name type="scientific">Goodea atripinnis</name>
    <dbReference type="NCBI Taxonomy" id="208336"/>
    <lineage>
        <taxon>Eukaryota</taxon>
        <taxon>Metazoa</taxon>
        <taxon>Chordata</taxon>
        <taxon>Craniata</taxon>
        <taxon>Vertebrata</taxon>
        <taxon>Euteleostomi</taxon>
        <taxon>Actinopterygii</taxon>
        <taxon>Neopterygii</taxon>
        <taxon>Teleostei</taxon>
        <taxon>Neoteleostei</taxon>
        <taxon>Acanthomorphata</taxon>
        <taxon>Ovalentaria</taxon>
        <taxon>Atherinomorphae</taxon>
        <taxon>Cyprinodontiformes</taxon>
        <taxon>Goodeidae</taxon>
        <taxon>Goodea</taxon>
    </lineage>
</organism>
<feature type="non-terminal residue" evidence="2">
    <location>
        <position position="1"/>
    </location>
</feature>
<dbReference type="Pfam" id="PF17835">
    <property type="entry name" value="NOG1_N"/>
    <property type="match status" value="1"/>
</dbReference>
<dbReference type="PANTHER" id="PTHR45759">
    <property type="entry name" value="NUCLEOLAR GTP-BINDING PROTEIN 1"/>
    <property type="match status" value="1"/>
</dbReference>
<evidence type="ECO:0000313" key="2">
    <source>
        <dbReference type="EMBL" id="MEQ2188790.1"/>
    </source>
</evidence>
<reference evidence="2 3" key="1">
    <citation type="submission" date="2021-06" db="EMBL/GenBank/DDBJ databases">
        <authorList>
            <person name="Palmer J.M."/>
        </authorList>
    </citation>
    <scope>NUCLEOTIDE SEQUENCE [LARGE SCALE GENOMIC DNA]</scope>
    <source>
        <strain evidence="2 3">GA_2019</strain>
        <tissue evidence="2">Muscle</tissue>
    </source>
</reference>